<evidence type="ECO:0000313" key="2">
    <source>
        <dbReference type="Proteomes" id="UP000075880"/>
    </source>
</evidence>
<accession>A0AAG5DEK5</accession>
<name>A0AAG5DEK5_ANOAO</name>
<protein>
    <submittedName>
        <fullName evidence="1">Uncharacterized protein</fullName>
    </submittedName>
</protein>
<dbReference type="Proteomes" id="UP000075880">
    <property type="component" value="Unassembled WGS sequence"/>
</dbReference>
<reference evidence="1" key="1">
    <citation type="submission" date="2024-04" db="UniProtKB">
        <authorList>
            <consortium name="EnsemblMetazoa"/>
        </authorList>
    </citation>
    <scope>IDENTIFICATION</scope>
    <source>
        <strain evidence="1">EBRO</strain>
    </source>
</reference>
<evidence type="ECO:0000313" key="1">
    <source>
        <dbReference type="EnsemblMetazoa" id="ENSAATROPP009601"/>
    </source>
</evidence>
<dbReference type="EnsemblMetazoa" id="ENSAATROPT010636">
    <property type="protein sequence ID" value="ENSAATROPP009601"/>
    <property type="gene ID" value="ENSAATROPG008649"/>
</dbReference>
<dbReference type="AlphaFoldDB" id="A0AAG5DEK5"/>
<proteinExistence type="predicted"/>
<organism evidence="1 2">
    <name type="scientific">Anopheles atroparvus</name>
    <name type="common">European mosquito</name>
    <dbReference type="NCBI Taxonomy" id="41427"/>
    <lineage>
        <taxon>Eukaryota</taxon>
        <taxon>Metazoa</taxon>
        <taxon>Ecdysozoa</taxon>
        <taxon>Arthropoda</taxon>
        <taxon>Hexapoda</taxon>
        <taxon>Insecta</taxon>
        <taxon>Pterygota</taxon>
        <taxon>Neoptera</taxon>
        <taxon>Endopterygota</taxon>
        <taxon>Diptera</taxon>
        <taxon>Nematocera</taxon>
        <taxon>Culicoidea</taxon>
        <taxon>Culicidae</taxon>
        <taxon>Anophelinae</taxon>
        <taxon>Anopheles</taxon>
    </lineage>
</organism>
<keyword evidence="2" id="KW-1185">Reference proteome</keyword>
<sequence length="90" mass="9849">MAFCHPGGSANTSPQHHQKGAPFAFCVLLREVIYRPFPCHQFHTINSAIRSHDDEETSHSAHSLVDSTTVVAIVFSSSARHGAPLFFLSC</sequence>